<keyword evidence="4 7" id="KW-0812">Transmembrane</keyword>
<comment type="subcellular location">
    <subcellularLocation>
        <location evidence="1">Cell membrane</location>
        <topology evidence="1">Multi-pass membrane protein</topology>
    </subcellularLocation>
</comment>
<comment type="caution">
    <text evidence="9">The sequence shown here is derived from an EMBL/GenBank/DDBJ whole genome shotgun (WGS) entry which is preliminary data.</text>
</comment>
<comment type="similarity">
    <text evidence="2">Belongs to the UPF0702 family.</text>
</comment>
<accession>A0A2T0GRS1</accession>
<dbReference type="GO" id="GO:0005886">
    <property type="term" value="C:plasma membrane"/>
    <property type="evidence" value="ECO:0007669"/>
    <property type="project" value="UniProtKB-SubCell"/>
</dbReference>
<sequence>MLSGVFGASWTVLLVVVVGTVGMYLVLILFSRLAGLRSFAQMTNFDLAATVAFGSIIATTAVSRSTPLVQGAVALGTLFLVQWLVARARGRRRWEGLVDNWPLLLMDGPEILESNLRKAQMTRNDLLSKLRLAGVTDFDQVGAAVLEASGDVSVLLRGADGREVSPELLASVRRGP</sequence>
<evidence type="ECO:0000256" key="5">
    <source>
        <dbReference type="ARBA" id="ARBA00022989"/>
    </source>
</evidence>
<protein>
    <submittedName>
        <fullName evidence="9">DUF421 domain-containing protein</fullName>
    </submittedName>
</protein>
<evidence type="ECO:0000313" key="10">
    <source>
        <dbReference type="Proteomes" id="UP000239352"/>
    </source>
</evidence>
<keyword evidence="10" id="KW-1185">Reference proteome</keyword>
<dbReference type="InterPro" id="IPR007353">
    <property type="entry name" value="DUF421"/>
</dbReference>
<dbReference type="PANTHER" id="PTHR34582:SF6">
    <property type="entry name" value="UPF0702 TRANSMEMBRANE PROTEIN YCAP"/>
    <property type="match status" value="1"/>
</dbReference>
<organism evidence="9 10">
    <name type="scientific">Actinopolyspora mortivallis</name>
    <dbReference type="NCBI Taxonomy" id="33906"/>
    <lineage>
        <taxon>Bacteria</taxon>
        <taxon>Bacillati</taxon>
        <taxon>Actinomycetota</taxon>
        <taxon>Actinomycetes</taxon>
        <taxon>Actinopolysporales</taxon>
        <taxon>Actinopolysporaceae</taxon>
        <taxon>Actinopolyspora</taxon>
    </lineage>
</organism>
<evidence type="ECO:0000256" key="3">
    <source>
        <dbReference type="ARBA" id="ARBA00022475"/>
    </source>
</evidence>
<dbReference type="EMBL" id="PVSR01000062">
    <property type="protein sequence ID" value="PRW61743.1"/>
    <property type="molecule type" value="Genomic_DNA"/>
</dbReference>
<evidence type="ECO:0000313" key="9">
    <source>
        <dbReference type="EMBL" id="PRW61743.1"/>
    </source>
</evidence>
<dbReference type="PANTHER" id="PTHR34582">
    <property type="entry name" value="UPF0702 TRANSMEMBRANE PROTEIN YCAP"/>
    <property type="match status" value="1"/>
</dbReference>
<feature type="transmembrane region" description="Helical" evidence="7">
    <location>
        <begin position="42"/>
        <end position="62"/>
    </location>
</feature>
<dbReference type="AlphaFoldDB" id="A0A2T0GRS1"/>
<dbReference type="Pfam" id="PF04239">
    <property type="entry name" value="DUF421"/>
    <property type="match status" value="1"/>
</dbReference>
<keyword evidence="3" id="KW-1003">Cell membrane</keyword>
<dbReference type="InParanoid" id="A0A2T0GRS1"/>
<feature type="transmembrane region" description="Helical" evidence="7">
    <location>
        <begin position="68"/>
        <end position="86"/>
    </location>
</feature>
<evidence type="ECO:0000256" key="6">
    <source>
        <dbReference type="ARBA" id="ARBA00023136"/>
    </source>
</evidence>
<dbReference type="Proteomes" id="UP000239352">
    <property type="component" value="Unassembled WGS sequence"/>
</dbReference>
<gene>
    <name evidence="9" type="ORF">CEP50_19150</name>
</gene>
<evidence type="ECO:0000259" key="8">
    <source>
        <dbReference type="Pfam" id="PF04239"/>
    </source>
</evidence>
<dbReference type="RefSeq" id="WP_106115308.1">
    <property type="nucleotide sequence ID" value="NZ_PVSR01000062.1"/>
</dbReference>
<dbReference type="InterPro" id="IPR023090">
    <property type="entry name" value="UPF0702_alpha/beta_dom_sf"/>
</dbReference>
<dbReference type="STRING" id="1050202.GCA_000384035_00052"/>
<proteinExistence type="inferred from homology"/>
<dbReference type="Gene3D" id="3.30.240.20">
    <property type="entry name" value="bsu07140 like domains"/>
    <property type="match status" value="1"/>
</dbReference>
<reference evidence="9 10" key="1">
    <citation type="submission" date="2018-03" db="EMBL/GenBank/DDBJ databases">
        <title>Actinopolyspora mortivallis from Sahara, screening for active biomolecules.</title>
        <authorList>
            <person name="Selama O."/>
            <person name="Wellington E.M.H."/>
            <person name="Hacene H."/>
        </authorList>
    </citation>
    <scope>NUCLEOTIDE SEQUENCE [LARGE SCALE GENOMIC DNA]</scope>
    <source>
        <strain evidence="9 10">M5A</strain>
    </source>
</reference>
<evidence type="ECO:0000256" key="7">
    <source>
        <dbReference type="SAM" id="Phobius"/>
    </source>
</evidence>
<name>A0A2T0GRS1_ACTMO</name>
<evidence type="ECO:0000256" key="4">
    <source>
        <dbReference type="ARBA" id="ARBA00022692"/>
    </source>
</evidence>
<evidence type="ECO:0000256" key="2">
    <source>
        <dbReference type="ARBA" id="ARBA00006448"/>
    </source>
</evidence>
<feature type="domain" description="YetF C-terminal" evidence="8">
    <location>
        <begin position="94"/>
        <end position="159"/>
    </location>
</feature>
<evidence type="ECO:0000256" key="1">
    <source>
        <dbReference type="ARBA" id="ARBA00004651"/>
    </source>
</evidence>
<keyword evidence="5 7" id="KW-1133">Transmembrane helix</keyword>
<feature type="transmembrane region" description="Helical" evidence="7">
    <location>
        <begin position="6"/>
        <end position="30"/>
    </location>
</feature>
<keyword evidence="6 7" id="KW-0472">Membrane</keyword>